<dbReference type="RefSeq" id="WP_041627997.1">
    <property type="nucleotide sequence ID" value="NZ_JADQUU010000031.1"/>
</dbReference>
<organism evidence="1 2">
    <name type="scientific">Corynebacterium diphtheriae bv. mitis</name>
    <dbReference type="NCBI Taxonomy" id="1806053"/>
    <lineage>
        <taxon>Bacteria</taxon>
        <taxon>Bacillati</taxon>
        <taxon>Actinomycetota</taxon>
        <taxon>Actinomycetes</taxon>
        <taxon>Mycobacteriales</taxon>
        <taxon>Corynebacteriaceae</taxon>
        <taxon>Corynebacterium</taxon>
    </lineage>
</organism>
<evidence type="ECO:0008006" key="3">
    <source>
        <dbReference type="Google" id="ProtNLM"/>
    </source>
</evidence>
<dbReference type="AlphaFoldDB" id="A0A854NJW7"/>
<reference evidence="2" key="1">
    <citation type="submission" date="2016-02" db="EMBL/GenBank/DDBJ databases">
        <title>Genomic analyses of a collection of pathogenic Corynebacterium diphtheriae.</title>
        <authorList>
            <person name="Sangal V."/>
            <person name="Titov L."/>
        </authorList>
    </citation>
    <scope>NUCLEOTIDE SEQUENCE [LARGE SCALE GENOMIC DNA]</scope>
    <source>
        <strain evidence="2">1438</strain>
    </source>
</reference>
<accession>A0A854NJW7</accession>
<proteinExistence type="predicted"/>
<sequence>MEDVHVKSLKSAARRGAMISVAAASALALASCSAGQITQTSDQVAAVDGSEVDNANGTIALRDVTISLTEQGQAGVKFTAINQDNSNKEHVLKSITVDGTKATIDGDTKLASDCSIVGGIKAEMSRLTEPKSGCITHVITSVENKGLAVGGSKNVVFSFDSGDIALDATIAAPVLESGQHDRQVGGEHANHSH</sequence>
<comment type="caution">
    <text evidence="1">The sequence shown here is derived from an EMBL/GenBank/DDBJ whole genome shotgun (WGS) entry which is preliminary data.</text>
</comment>
<dbReference type="Proteomes" id="UP000197692">
    <property type="component" value="Unassembled WGS sequence"/>
</dbReference>
<name>A0A854NJW7_CORDP</name>
<dbReference type="PROSITE" id="PS51257">
    <property type="entry name" value="PROKAR_LIPOPROTEIN"/>
    <property type="match status" value="1"/>
</dbReference>
<evidence type="ECO:0000313" key="1">
    <source>
        <dbReference type="EMBL" id="OWM35974.1"/>
    </source>
</evidence>
<protein>
    <recommendedName>
        <fullName evidence="3">Lipoprotein LpqE</fullName>
    </recommendedName>
</protein>
<evidence type="ECO:0000313" key="2">
    <source>
        <dbReference type="Proteomes" id="UP000197692"/>
    </source>
</evidence>
<gene>
    <name evidence="1" type="ORF">AY602_00065</name>
</gene>
<dbReference type="EMBL" id="LSZF01000001">
    <property type="protein sequence ID" value="OWM35974.1"/>
    <property type="molecule type" value="Genomic_DNA"/>
</dbReference>